<reference evidence="7 8" key="1">
    <citation type="submission" date="2019-01" db="EMBL/GenBank/DDBJ databases">
        <authorList>
            <person name="Chen W.-M."/>
        </authorList>
    </citation>
    <scope>NUCLEOTIDE SEQUENCE [LARGE SCALE GENOMIC DNA]</scope>
    <source>
        <strain evidence="7 8">YBJ-36</strain>
    </source>
</reference>
<dbReference type="PANTHER" id="PTHR23291">
    <property type="entry name" value="BAX INHIBITOR-RELATED"/>
    <property type="match status" value="1"/>
</dbReference>
<dbReference type="RefSeq" id="WP_127705582.1">
    <property type="nucleotide sequence ID" value="NZ_SACK01000005.1"/>
</dbReference>
<evidence type="ECO:0000313" key="7">
    <source>
        <dbReference type="EMBL" id="RVU00399.1"/>
    </source>
</evidence>
<evidence type="ECO:0000256" key="1">
    <source>
        <dbReference type="ARBA" id="ARBA00004141"/>
    </source>
</evidence>
<feature type="transmembrane region" description="Helical" evidence="6">
    <location>
        <begin position="26"/>
        <end position="48"/>
    </location>
</feature>
<feature type="transmembrane region" description="Helical" evidence="6">
    <location>
        <begin position="177"/>
        <end position="197"/>
    </location>
</feature>
<evidence type="ECO:0000256" key="2">
    <source>
        <dbReference type="ARBA" id="ARBA00010350"/>
    </source>
</evidence>
<comment type="subcellular location">
    <subcellularLocation>
        <location evidence="1">Membrane</location>
        <topology evidence="1">Multi-pass membrane protein</topology>
    </subcellularLocation>
</comment>
<keyword evidence="3 6" id="KW-0812">Transmembrane</keyword>
<keyword evidence="8" id="KW-1185">Reference proteome</keyword>
<feature type="transmembrane region" description="Helical" evidence="6">
    <location>
        <begin position="151"/>
        <end position="171"/>
    </location>
</feature>
<keyword evidence="5 6" id="KW-0472">Membrane</keyword>
<evidence type="ECO:0000256" key="3">
    <source>
        <dbReference type="ARBA" id="ARBA00022692"/>
    </source>
</evidence>
<dbReference type="EMBL" id="SACK01000005">
    <property type="protein sequence ID" value="RVU00399.1"/>
    <property type="molecule type" value="Genomic_DNA"/>
</dbReference>
<sequence length="245" mass="27142">MENNTHDYVYDPNVIQIEDADASRRFIANVFMWMFVALGISAGLAWWFGHNDVLFSYLIDVQTNSRTGLGTIVMFSPLAFILVMSFGVNRLSYPVLMILFVAYASFMGISLSFIFRAYPPELITGVFITTSVVFGVMAIAGYTTHQDLTKFGAILTMLLVGIIVASIVNFFMKSSGLSQIISYVGVAVFVGLTAYDVQKLKRIGAGLEYGEASTKKMAIMGALTLYLDFINLFLMLLRVFGGRRN</sequence>
<feature type="transmembrane region" description="Helical" evidence="6">
    <location>
        <begin position="122"/>
        <end position="144"/>
    </location>
</feature>
<evidence type="ECO:0000313" key="8">
    <source>
        <dbReference type="Proteomes" id="UP000282759"/>
    </source>
</evidence>
<proteinExistence type="inferred from homology"/>
<name>A0A3S2V139_9SPHI</name>
<dbReference type="AlphaFoldDB" id="A0A3S2V139"/>
<dbReference type="GO" id="GO:0005886">
    <property type="term" value="C:plasma membrane"/>
    <property type="evidence" value="ECO:0007669"/>
    <property type="project" value="TreeGrafter"/>
</dbReference>
<evidence type="ECO:0000256" key="5">
    <source>
        <dbReference type="ARBA" id="ARBA00023136"/>
    </source>
</evidence>
<comment type="similarity">
    <text evidence="2 6">Belongs to the BI1 family.</text>
</comment>
<evidence type="ECO:0000256" key="4">
    <source>
        <dbReference type="ARBA" id="ARBA00022989"/>
    </source>
</evidence>
<dbReference type="CDD" id="cd10432">
    <property type="entry name" value="BI-1-like_bacterial"/>
    <property type="match status" value="1"/>
</dbReference>
<dbReference type="Proteomes" id="UP000282759">
    <property type="component" value="Unassembled WGS sequence"/>
</dbReference>
<gene>
    <name evidence="7" type="ORF">EOD41_13040</name>
</gene>
<dbReference type="Pfam" id="PF01027">
    <property type="entry name" value="Bax1-I"/>
    <property type="match status" value="1"/>
</dbReference>
<evidence type="ECO:0000256" key="6">
    <source>
        <dbReference type="RuleBase" id="RU004379"/>
    </source>
</evidence>
<feature type="transmembrane region" description="Helical" evidence="6">
    <location>
        <begin position="68"/>
        <end position="88"/>
    </location>
</feature>
<dbReference type="PANTHER" id="PTHR23291:SF50">
    <property type="entry name" value="PROTEIN LIFEGUARD 4"/>
    <property type="match status" value="1"/>
</dbReference>
<feature type="transmembrane region" description="Helical" evidence="6">
    <location>
        <begin position="218"/>
        <end position="240"/>
    </location>
</feature>
<protein>
    <submittedName>
        <fullName evidence="7">Bax inhibitor-1/YccA family protein</fullName>
    </submittedName>
</protein>
<feature type="transmembrane region" description="Helical" evidence="6">
    <location>
        <begin position="95"/>
        <end position="116"/>
    </location>
</feature>
<comment type="caution">
    <text evidence="7">The sequence shown here is derived from an EMBL/GenBank/DDBJ whole genome shotgun (WGS) entry which is preliminary data.</text>
</comment>
<dbReference type="OrthoDB" id="9793828at2"/>
<dbReference type="InterPro" id="IPR006214">
    <property type="entry name" value="Bax_inhibitor_1-related"/>
</dbReference>
<accession>A0A3S2V139</accession>
<keyword evidence="4 6" id="KW-1133">Transmembrane helix</keyword>
<organism evidence="7 8">
    <name type="scientific">Mucilaginibacter limnophilus</name>
    <dbReference type="NCBI Taxonomy" id="1932778"/>
    <lineage>
        <taxon>Bacteria</taxon>
        <taxon>Pseudomonadati</taxon>
        <taxon>Bacteroidota</taxon>
        <taxon>Sphingobacteriia</taxon>
        <taxon>Sphingobacteriales</taxon>
        <taxon>Sphingobacteriaceae</taxon>
        <taxon>Mucilaginibacter</taxon>
    </lineage>
</organism>